<keyword evidence="4" id="KW-1185">Reference proteome</keyword>
<dbReference type="SUPFAM" id="SSF56300">
    <property type="entry name" value="Metallo-dependent phosphatases"/>
    <property type="match status" value="1"/>
</dbReference>
<comment type="similarity">
    <text evidence="1">Belongs to the metallophosphoesterase superfamily. YfcE family.</text>
</comment>
<dbReference type="RefSeq" id="WP_276235868.1">
    <property type="nucleotide sequence ID" value="NZ_CP119802.1"/>
</dbReference>
<dbReference type="PANTHER" id="PTHR11124">
    <property type="entry name" value="VACUOLAR SORTING PROTEIN VPS29"/>
    <property type="match status" value="1"/>
</dbReference>
<dbReference type="NCBIfam" id="TIGR00040">
    <property type="entry name" value="yfcE"/>
    <property type="match status" value="1"/>
</dbReference>
<evidence type="ECO:0000313" key="3">
    <source>
        <dbReference type="EMBL" id="MFC7234846.1"/>
    </source>
</evidence>
<accession>A0ABD5ZN58</accession>
<proteinExistence type="inferred from homology"/>
<reference evidence="3 4" key="1">
    <citation type="journal article" date="2019" name="Int. J. Syst. Evol. Microbiol.">
        <title>The Global Catalogue of Microorganisms (GCM) 10K type strain sequencing project: providing services to taxonomists for standard genome sequencing and annotation.</title>
        <authorList>
            <consortium name="The Broad Institute Genomics Platform"/>
            <consortium name="The Broad Institute Genome Sequencing Center for Infectious Disease"/>
            <person name="Wu L."/>
            <person name="Ma J."/>
        </authorList>
    </citation>
    <scope>NUCLEOTIDE SEQUENCE [LARGE SCALE GENOMIC DNA]</scope>
    <source>
        <strain evidence="3 4">DT85</strain>
    </source>
</reference>
<evidence type="ECO:0000256" key="1">
    <source>
        <dbReference type="RuleBase" id="RU362039"/>
    </source>
</evidence>
<dbReference type="Proteomes" id="UP001596398">
    <property type="component" value="Unassembled WGS sequence"/>
</dbReference>
<dbReference type="GeneID" id="79266518"/>
<evidence type="ECO:0000313" key="4">
    <source>
        <dbReference type="Proteomes" id="UP001596398"/>
    </source>
</evidence>
<dbReference type="InterPro" id="IPR029052">
    <property type="entry name" value="Metallo-depent_PP-like"/>
</dbReference>
<protein>
    <recommendedName>
        <fullName evidence="1">Phosphoesterase</fullName>
        <ecNumber evidence="1">3.1.4.-</ecNumber>
    </recommendedName>
</protein>
<comment type="caution">
    <text evidence="3">The sequence shown here is derived from an EMBL/GenBank/DDBJ whole genome shotgun (WGS) entry which is preliminary data.</text>
</comment>
<dbReference type="InterPro" id="IPR000979">
    <property type="entry name" value="Phosphodiesterase_MJ0936/Vps29"/>
</dbReference>
<dbReference type="InterPro" id="IPR024654">
    <property type="entry name" value="Calcineurin-like_PHP_lpxH"/>
</dbReference>
<evidence type="ECO:0000259" key="2">
    <source>
        <dbReference type="Pfam" id="PF12850"/>
    </source>
</evidence>
<dbReference type="AlphaFoldDB" id="A0ABD5ZN58"/>
<dbReference type="Pfam" id="PF12850">
    <property type="entry name" value="Metallophos_2"/>
    <property type="match status" value="1"/>
</dbReference>
<sequence length="173" mass="18570">MIVVLSDTHGREGHRLAGRTREAVREAALVCHCGDFVTPAVLDAFERTTADAGADFAAVYGNNDTPEVRDRTADTRVVDHGGLRLALAHGHEHTDTSLALFGRQANADLVCVGHSHDPGFGRLGSVPVLNPGSHAEPRFHRAAHAELVPSAKVLDGRLVSPEGDVFERFELEL</sequence>
<name>A0ABD5ZN58_9EURY</name>
<comment type="cofactor">
    <cofactor evidence="1">
        <name>a divalent metal cation</name>
        <dbReference type="ChEBI" id="CHEBI:60240"/>
    </cofactor>
</comment>
<keyword evidence="1" id="KW-0479">Metal-binding</keyword>
<dbReference type="EMBL" id="JBHTAP010000001">
    <property type="protein sequence ID" value="MFC7234846.1"/>
    <property type="molecule type" value="Genomic_DNA"/>
</dbReference>
<dbReference type="CDD" id="cd00841">
    <property type="entry name" value="MPP_YfcE"/>
    <property type="match status" value="1"/>
</dbReference>
<gene>
    <name evidence="3" type="ORF">ACFQJ4_05875</name>
</gene>
<dbReference type="GO" id="GO:0046872">
    <property type="term" value="F:metal ion binding"/>
    <property type="evidence" value="ECO:0007669"/>
    <property type="project" value="UniProtKB-KW"/>
</dbReference>
<dbReference type="GO" id="GO:0016787">
    <property type="term" value="F:hydrolase activity"/>
    <property type="evidence" value="ECO:0007669"/>
    <property type="project" value="UniProtKB-UniRule"/>
</dbReference>
<dbReference type="InterPro" id="IPR041802">
    <property type="entry name" value="MPP_YfcE"/>
</dbReference>
<dbReference type="EC" id="3.1.4.-" evidence="1"/>
<organism evidence="3 4">
    <name type="scientific">Halosegnis marinus</name>
    <dbReference type="NCBI Taxonomy" id="3034023"/>
    <lineage>
        <taxon>Archaea</taxon>
        <taxon>Methanobacteriati</taxon>
        <taxon>Methanobacteriota</taxon>
        <taxon>Stenosarchaea group</taxon>
        <taxon>Halobacteria</taxon>
        <taxon>Halobacteriales</taxon>
        <taxon>Natronomonadaceae</taxon>
        <taxon>Halosegnis</taxon>
    </lineage>
</organism>
<dbReference type="Gene3D" id="3.60.21.10">
    <property type="match status" value="1"/>
</dbReference>
<feature type="domain" description="Calcineurin-like phosphoesterase" evidence="2">
    <location>
        <begin position="2"/>
        <end position="142"/>
    </location>
</feature>